<accession>A0A6I4I6E6</accession>
<dbReference type="Gene3D" id="2.60.120.10">
    <property type="entry name" value="Jelly Rolls"/>
    <property type="match status" value="1"/>
</dbReference>
<keyword evidence="2" id="KW-1185">Reference proteome</keyword>
<dbReference type="EMBL" id="WQLA01000002">
    <property type="protein sequence ID" value="MVN90447.1"/>
    <property type="molecule type" value="Genomic_DNA"/>
</dbReference>
<dbReference type="Proteomes" id="UP000434850">
    <property type="component" value="Unassembled WGS sequence"/>
</dbReference>
<proteinExistence type="predicted"/>
<gene>
    <name evidence="1" type="ORF">GO816_04840</name>
</gene>
<evidence type="ECO:0000313" key="1">
    <source>
        <dbReference type="EMBL" id="MVN90447.1"/>
    </source>
</evidence>
<sequence length="202" mass="23855">MNSKHQFLRDVLIPFAALTDNDVAVSLTYWRSRKIAKGEFFNIQNFVCTDLALIVSGIFRVYFIHPETQEEKNMYFFSEQQFLVSFRSFINQYPCYYFIEALEDAEILSIHYTDLQYLYSTPTGWQKFGRLIAELFFNYSQSRTEEFLFNTPEERYLKMLNEHPGIVNRVAAYHISSYLGIKNPSLTRIKKRLQQSNRGLGS</sequence>
<organism evidence="1 2">
    <name type="scientific">Mucilaginibacter aquatilis</name>
    <dbReference type="NCBI Taxonomy" id="1517760"/>
    <lineage>
        <taxon>Bacteria</taxon>
        <taxon>Pseudomonadati</taxon>
        <taxon>Bacteroidota</taxon>
        <taxon>Sphingobacteriia</taxon>
        <taxon>Sphingobacteriales</taxon>
        <taxon>Sphingobacteriaceae</taxon>
        <taxon>Mucilaginibacter</taxon>
    </lineage>
</organism>
<dbReference type="InterPro" id="IPR018490">
    <property type="entry name" value="cNMP-bd_dom_sf"/>
</dbReference>
<dbReference type="RefSeq" id="WP_157540235.1">
    <property type="nucleotide sequence ID" value="NZ_WQLA01000002.1"/>
</dbReference>
<evidence type="ECO:0000313" key="2">
    <source>
        <dbReference type="Proteomes" id="UP000434850"/>
    </source>
</evidence>
<protein>
    <submittedName>
        <fullName evidence="1">Crp/Fnr family transcriptional regulator</fullName>
    </submittedName>
</protein>
<dbReference type="SUPFAM" id="SSF51206">
    <property type="entry name" value="cAMP-binding domain-like"/>
    <property type="match status" value="1"/>
</dbReference>
<dbReference type="InterPro" id="IPR014710">
    <property type="entry name" value="RmlC-like_jellyroll"/>
</dbReference>
<name>A0A6I4I6E6_9SPHI</name>
<dbReference type="OrthoDB" id="663011at2"/>
<dbReference type="AlphaFoldDB" id="A0A6I4I6E6"/>
<comment type="caution">
    <text evidence="1">The sequence shown here is derived from an EMBL/GenBank/DDBJ whole genome shotgun (WGS) entry which is preliminary data.</text>
</comment>
<reference evidence="1 2" key="1">
    <citation type="submission" date="2019-12" db="EMBL/GenBank/DDBJ databases">
        <title>Mucilaginibacter sp. HME9299 genome sequencing and assembly.</title>
        <authorList>
            <person name="Kang H."/>
            <person name="Kim H."/>
            <person name="Joh K."/>
        </authorList>
    </citation>
    <scope>NUCLEOTIDE SEQUENCE [LARGE SCALE GENOMIC DNA]</scope>
    <source>
        <strain evidence="1 2">HME9299</strain>
    </source>
</reference>